<protein>
    <submittedName>
        <fullName evidence="1">Uncharacterized protein</fullName>
    </submittedName>
</protein>
<name>A0AAQ3N815_VIGMU</name>
<organism evidence="1 2">
    <name type="scientific">Vigna mungo</name>
    <name type="common">Black gram</name>
    <name type="synonym">Phaseolus mungo</name>
    <dbReference type="NCBI Taxonomy" id="3915"/>
    <lineage>
        <taxon>Eukaryota</taxon>
        <taxon>Viridiplantae</taxon>
        <taxon>Streptophyta</taxon>
        <taxon>Embryophyta</taxon>
        <taxon>Tracheophyta</taxon>
        <taxon>Spermatophyta</taxon>
        <taxon>Magnoliopsida</taxon>
        <taxon>eudicotyledons</taxon>
        <taxon>Gunneridae</taxon>
        <taxon>Pentapetalae</taxon>
        <taxon>rosids</taxon>
        <taxon>fabids</taxon>
        <taxon>Fabales</taxon>
        <taxon>Fabaceae</taxon>
        <taxon>Papilionoideae</taxon>
        <taxon>50 kb inversion clade</taxon>
        <taxon>NPAAA clade</taxon>
        <taxon>indigoferoid/millettioid clade</taxon>
        <taxon>Phaseoleae</taxon>
        <taxon>Vigna</taxon>
    </lineage>
</organism>
<gene>
    <name evidence="1" type="ORF">V8G54_025152</name>
</gene>
<dbReference type="EMBL" id="CP144694">
    <property type="protein sequence ID" value="WVZ04346.1"/>
    <property type="molecule type" value="Genomic_DNA"/>
</dbReference>
<keyword evidence="2" id="KW-1185">Reference proteome</keyword>
<reference evidence="1 2" key="1">
    <citation type="journal article" date="2023" name="Life. Sci Alliance">
        <title>Evolutionary insights into 3D genome organization and epigenetic landscape of Vigna mungo.</title>
        <authorList>
            <person name="Junaid A."/>
            <person name="Singh B."/>
            <person name="Bhatia S."/>
        </authorList>
    </citation>
    <scope>NUCLEOTIDE SEQUENCE [LARGE SCALE GENOMIC DNA]</scope>
    <source>
        <strain evidence="1">Urdbean</strain>
    </source>
</reference>
<evidence type="ECO:0000313" key="1">
    <source>
        <dbReference type="EMBL" id="WVZ04346.1"/>
    </source>
</evidence>
<dbReference type="AlphaFoldDB" id="A0AAQ3N815"/>
<dbReference type="Proteomes" id="UP001374535">
    <property type="component" value="Chromosome 7"/>
</dbReference>
<sequence length="104" mass="11282">MHGLPINCARPLSKAVVTLSIEGLSFPLILTHLQATLAILFKASKSGGGFKTGSKISVISPDFIRGTAHSTMFPSSYCMSMAFLPLRISKRRTPKLYTSDLVVR</sequence>
<evidence type="ECO:0000313" key="2">
    <source>
        <dbReference type="Proteomes" id="UP001374535"/>
    </source>
</evidence>
<accession>A0AAQ3N815</accession>
<proteinExistence type="predicted"/>